<feature type="compositionally biased region" description="Acidic residues" evidence="1">
    <location>
        <begin position="504"/>
        <end position="517"/>
    </location>
</feature>
<feature type="compositionally biased region" description="Pro residues" evidence="1">
    <location>
        <begin position="593"/>
        <end position="605"/>
    </location>
</feature>
<name>A0A9W8JXE6_9AGAR</name>
<proteinExistence type="predicted"/>
<reference evidence="2" key="1">
    <citation type="submission" date="2022-07" db="EMBL/GenBank/DDBJ databases">
        <title>Genome Sequence of Agrocybe chaxingu.</title>
        <authorList>
            <person name="Buettner E."/>
        </authorList>
    </citation>
    <scope>NUCLEOTIDE SEQUENCE</scope>
    <source>
        <strain evidence="2">MP-N11</strain>
    </source>
</reference>
<feature type="compositionally biased region" description="Polar residues" evidence="1">
    <location>
        <begin position="535"/>
        <end position="551"/>
    </location>
</feature>
<feature type="compositionally biased region" description="Pro residues" evidence="1">
    <location>
        <begin position="566"/>
        <end position="582"/>
    </location>
</feature>
<dbReference type="Pfam" id="PF20414">
    <property type="entry name" value="DUF6698"/>
    <property type="match status" value="1"/>
</dbReference>
<feature type="region of interest" description="Disordered" evidence="1">
    <location>
        <begin position="1"/>
        <end position="66"/>
    </location>
</feature>
<feature type="compositionally biased region" description="Low complexity" evidence="1">
    <location>
        <begin position="552"/>
        <end position="565"/>
    </location>
</feature>
<feature type="region of interest" description="Disordered" evidence="1">
    <location>
        <begin position="113"/>
        <end position="150"/>
    </location>
</feature>
<organism evidence="2 3">
    <name type="scientific">Agrocybe chaxingu</name>
    <dbReference type="NCBI Taxonomy" id="84603"/>
    <lineage>
        <taxon>Eukaryota</taxon>
        <taxon>Fungi</taxon>
        <taxon>Dikarya</taxon>
        <taxon>Basidiomycota</taxon>
        <taxon>Agaricomycotina</taxon>
        <taxon>Agaricomycetes</taxon>
        <taxon>Agaricomycetidae</taxon>
        <taxon>Agaricales</taxon>
        <taxon>Agaricineae</taxon>
        <taxon>Strophariaceae</taxon>
        <taxon>Agrocybe</taxon>
    </lineage>
</organism>
<dbReference type="Proteomes" id="UP001148786">
    <property type="component" value="Unassembled WGS sequence"/>
</dbReference>
<feature type="compositionally biased region" description="Low complexity" evidence="1">
    <location>
        <begin position="52"/>
        <end position="64"/>
    </location>
</feature>
<sequence>MSRRPPASGHRTAAAAIGTPPLLSALSSGRSSPAVATAQPQQTDSPRGDGRASSATESASSATAERFHAPPNLNIYNVEELYRAYLAKDELVGQLRKEIARLNACLLDAQLQQQRRGRGRGRQPPTLSSTNTSTASNVDPQAPGDASSETVADIEKAVSKDGAYHGCFWNLFVSPSIFAMPQPPFGPEDLERYESEANIALGATSEIYATVDKKFHSLMRLTTQNVGKNYFKLFKGALDSNRSNSIRIVCRDRPAAVYDLPSDLFTSDGLESPRNSDPRIRKLLGYIASSAPDGTPSYERFPPILYRDSDNTTDISDRFLGPCLFRIARIVMFGKSAATNVEAAVGRSVSAFIRPGTTPTTTVGFIAWISTLARYGLSPDPAFRSNGIGSVTLIPYLTDFEYYKRWLVEAKHNPLSADWFSGLISKWNLEVFSRHIRATGGDNPDAEVVELDENTPLNDGDAITRELDLFAALSLGNPPVPHRDHSSPAPLRHATDAPAPNHNDDDDDDEENSDFYVDELSNPPPQSAPPPPPTSQVLASHPTASNMAPAQTNVASPTVNTTVPTPINPPVPDAPINPPVPAPTNLRRSSRSIPPPASTSQPDPPSMEASGVRGGKRGGRGGRSGRGKKT</sequence>
<accession>A0A9W8JXE6</accession>
<comment type="caution">
    <text evidence="2">The sequence shown here is derived from an EMBL/GenBank/DDBJ whole genome shotgun (WGS) entry which is preliminary data.</text>
</comment>
<evidence type="ECO:0000313" key="2">
    <source>
        <dbReference type="EMBL" id="KAJ3505988.1"/>
    </source>
</evidence>
<feature type="compositionally biased region" description="Basic residues" evidence="1">
    <location>
        <begin position="614"/>
        <end position="630"/>
    </location>
</feature>
<feature type="region of interest" description="Disordered" evidence="1">
    <location>
        <begin position="478"/>
        <end position="630"/>
    </location>
</feature>
<evidence type="ECO:0000256" key="1">
    <source>
        <dbReference type="SAM" id="MobiDB-lite"/>
    </source>
</evidence>
<evidence type="ECO:0000313" key="3">
    <source>
        <dbReference type="Proteomes" id="UP001148786"/>
    </source>
</evidence>
<dbReference type="EMBL" id="JANKHO010000819">
    <property type="protein sequence ID" value="KAJ3505988.1"/>
    <property type="molecule type" value="Genomic_DNA"/>
</dbReference>
<feature type="compositionally biased region" description="Pro residues" evidence="1">
    <location>
        <begin position="522"/>
        <end position="534"/>
    </location>
</feature>
<keyword evidence="3" id="KW-1185">Reference proteome</keyword>
<feature type="compositionally biased region" description="Low complexity" evidence="1">
    <location>
        <begin position="122"/>
        <end position="137"/>
    </location>
</feature>
<dbReference type="InterPro" id="IPR046521">
    <property type="entry name" value="DUF6698"/>
</dbReference>
<dbReference type="AlphaFoldDB" id="A0A9W8JXE6"/>
<dbReference type="OrthoDB" id="3231188at2759"/>
<protein>
    <submittedName>
        <fullName evidence="2">Uncharacterized protein</fullName>
    </submittedName>
</protein>
<gene>
    <name evidence="2" type="ORF">NLJ89_g7125</name>
</gene>